<dbReference type="EMBL" id="PXZO01000069">
    <property type="protein sequence ID" value="PSK02340.1"/>
    <property type="molecule type" value="Genomic_DNA"/>
</dbReference>
<comment type="caution">
    <text evidence="2">The sequence shown here is derived from an EMBL/GenBank/DDBJ whole genome shotgun (WGS) entry which is preliminary data.</text>
</comment>
<evidence type="ECO:0000256" key="1">
    <source>
        <dbReference type="SAM" id="Phobius"/>
    </source>
</evidence>
<gene>
    <name evidence="2" type="ORF">C7R92_30310</name>
</gene>
<protein>
    <submittedName>
        <fullName evidence="2">Uncharacterized protein</fullName>
    </submittedName>
</protein>
<reference evidence="2 3" key="1">
    <citation type="submission" date="2018-03" db="EMBL/GenBank/DDBJ databases">
        <title>Brevisbacillus phylogenomics.</title>
        <authorList>
            <person name="Dunlap C."/>
        </authorList>
    </citation>
    <scope>NUCLEOTIDE SEQUENCE [LARGE SCALE GENOMIC DNA]</scope>
    <source>
        <strain evidence="2 3">NRRL B-41110</strain>
    </source>
</reference>
<sequence length="157" mass="18892">MDEVFSKYLLIPILTAVLTTVAVYLKDFFIESKKKKKDLEEKQILELYNKLFIIFLKYNHELKVSWQEEVIDLPEDDSPVIFRELVIDNVETWNAVYKEVSELVHEKIHLLDYEDLKAWYDVEFYYNWIETEGDLYEAFTAFKKFIKNTVDTWSPIS</sequence>
<name>A0ABX5FG33_9BACL</name>
<keyword evidence="1" id="KW-0812">Transmembrane</keyword>
<organism evidence="2 3">
    <name type="scientific">Brevibacillus porteri</name>
    <dbReference type="NCBI Taxonomy" id="2126350"/>
    <lineage>
        <taxon>Bacteria</taxon>
        <taxon>Bacillati</taxon>
        <taxon>Bacillota</taxon>
        <taxon>Bacilli</taxon>
        <taxon>Bacillales</taxon>
        <taxon>Paenibacillaceae</taxon>
        <taxon>Brevibacillus</taxon>
    </lineage>
</organism>
<proteinExistence type="predicted"/>
<keyword evidence="3" id="KW-1185">Reference proteome</keyword>
<feature type="transmembrane region" description="Helical" evidence="1">
    <location>
        <begin position="6"/>
        <end position="25"/>
    </location>
</feature>
<evidence type="ECO:0000313" key="3">
    <source>
        <dbReference type="Proteomes" id="UP000241645"/>
    </source>
</evidence>
<accession>A0ABX5FG33</accession>
<evidence type="ECO:0000313" key="2">
    <source>
        <dbReference type="EMBL" id="PSK02340.1"/>
    </source>
</evidence>
<dbReference type="RefSeq" id="WP_106836701.1">
    <property type="nucleotide sequence ID" value="NZ_JARMEW010000048.1"/>
</dbReference>
<keyword evidence="1" id="KW-1133">Transmembrane helix</keyword>
<dbReference type="Proteomes" id="UP000241645">
    <property type="component" value="Unassembled WGS sequence"/>
</dbReference>
<dbReference type="GeneID" id="95754367"/>
<keyword evidence="1" id="KW-0472">Membrane</keyword>